<feature type="compositionally biased region" description="Basic and acidic residues" evidence="1">
    <location>
        <begin position="105"/>
        <end position="116"/>
    </location>
</feature>
<protein>
    <submittedName>
        <fullName evidence="2">Uncharacterized protein</fullName>
    </submittedName>
</protein>
<organism evidence="2 3">
    <name type="scientific">Caulochytrium protostelioides</name>
    <dbReference type="NCBI Taxonomy" id="1555241"/>
    <lineage>
        <taxon>Eukaryota</taxon>
        <taxon>Fungi</taxon>
        <taxon>Fungi incertae sedis</taxon>
        <taxon>Chytridiomycota</taxon>
        <taxon>Chytridiomycota incertae sedis</taxon>
        <taxon>Chytridiomycetes</taxon>
        <taxon>Caulochytriales</taxon>
        <taxon>Caulochytriaceae</taxon>
        <taxon>Caulochytrium</taxon>
    </lineage>
</organism>
<feature type="compositionally biased region" description="Basic residues" evidence="1">
    <location>
        <begin position="147"/>
        <end position="157"/>
    </location>
</feature>
<dbReference type="Proteomes" id="UP000274922">
    <property type="component" value="Unassembled WGS sequence"/>
</dbReference>
<sequence length="231" mass="25378">MTLGERRAARWGTDHRRSHCDARVWSDAGGGGNGGPTTGGSVSSPLAAHRSPLAARLVLSRPTQRTPRPGGSGPRHRCHASGRRQPRGHGHGHGQAHRRPRRRATRDATSRQRDTWFRVPPRTVSGRAAPTRSVCCPPPPPAAAAAQRRRRRRRRPPRPAARGPPTPPSLRPATATRRARAGVATCEHVDPPRPPGRRPSFHRRPPPDLHRHPRALCLAWRRTLKLPSTAP</sequence>
<feature type="compositionally biased region" description="Pro residues" evidence="1">
    <location>
        <begin position="158"/>
        <end position="170"/>
    </location>
</feature>
<proteinExistence type="predicted"/>
<gene>
    <name evidence="2" type="ORF">CXG81DRAFT_16402</name>
</gene>
<feature type="compositionally biased region" description="Basic residues" evidence="1">
    <location>
        <begin position="74"/>
        <end position="104"/>
    </location>
</feature>
<accession>A0A4P9XF03</accession>
<evidence type="ECO:0000256" key="1">
    <source>
        <dbReference type="SAM" id="MobiDB-lite"/>
    </source>
</evidence>
<keyword evidence="3" id="KW-1185">Reference proteome</keyword>
<evidence type="ECO:0000313" key="2">
    <source>
        <dbReference type="EMBL" id="RKP04118.1"/>
    </source>
</evidence>
<feature type="region of interest" description="Disordered" evidence="1">
    <location>
        <begin position="1"/>
        <end position="214"/>
    </location>
</feature>
<feature type="compositionally biased region" description="Basic and acidic residues" evidence="1">
    <location>
        <begin position="1"/>
        <end position="24"/>
    </location>
</feature>
<dbReference type="AlphaFoldDB" id="A0A4P9XF03"/>
<evidence type="ECO:0000313" key="3">
    <source>
        <dbReference type="Proteomes" id="UP000274922"/>
    </source>
</evidence>
<feature type="compositionally biased region" description="Gly residues" evidence="1">
    <location>
        <begin position="28"/>
        <end position="38"/>
    </location>
</feature>
<reference evidence="3" key="1">
    <citation type="journal article" date="2018" name="Nat. Microbiol.">
        <title>Leveraging single-cell genomics to expand the fungal tree of life.</title>
        <authorList>
            <person name="Ahrendt S.R."/>
            <person name="Quandt C.A."/>
            <person name="Ciobanu D."/>
            <person name="Clum A."/>
            <person name="Salamov A."/>
            <person name="Andreopoulos B."/>
            <person name="Cheng J.F."/>
            <person name="Woyke T."/>
            <person name="Pelin A."/>
            <person name="Henrissat B."/>
            <person name="Reynolds N.K."/>
            <person name="Benny G.L."/>
            <person name="Smith M.E."/>
            <person name="James T.Y."/>
            <person name="Grigoriev I.V."/>
        </authorList>
    </citation>
    <scope>NUCLEOTIDE SEQUENCE [LARGE SCALE GENOMIC DNA]</scope>
    <source>
        <strain evidence="3">ATCC 52028</strain>
    </source>
</reference>
<feature type="compositionally biased region" description="Basic residues" evidence="1">
    <location>
        <begin position="195"/>
        <end position="204"/>
    </location>
</feature>
<name>A0A4P9XF03_9FUNG</name>
<dbReference type="EMBL" id="ML014113">
    <property type="protein sequence ID" value="RKP04118.1"/>
    <property type="molecule type" value="Genomic_DNA"/>
</dbReference>